<name>A0A1Q5TBV2_9EURO</name>
<evidence type="ECO:0000313" key="3">
    <source>
        <dbReference type="Proteomes" id="UP000186955"/>
    </source>
</evidence>
<evidence type="ECO:0000313" key="2">
    <source>
        <dbReference type="EMBL" id="OKO97702.1"/>
    </source>
</evidence>
<comment type="caution">
    <text evidence="2">The sequence shown here is derived from an EMBL/GenBank/DDBJ whole genome shotgun (WGS) entry which is preliminary data.</text>
</comment>
<accession>A0A1Q5TBV2</accession>
<feature type="compositionally biased region" description="Polar residues" evidence="1">
    <location>
        <begin position="179"/>
        <end position="189"/>
    </location>
</feature>
<reference evidence="2 3" key="1">
    <citation type="submission" date="2016-10" db="EMBL/GenBank/DDBJ databases">
        <title>Genome sequence of the ascomycete fungus Penicillium subrubescens.</title>
        <authorList>
            <person name="De Vries R.P."/>
            <person name="Peng M."/>
            <person name="Dilokpimol A."/>
            <person name="Hilden K."/>
            <person name="Makela M.R."/>
            <person name="Grigoriev I."/>
            <person name="Riley R."/>
            <person name="Granchi Z."/>
        </authorList>
    </citation>
    <scope>NUCLEOTIDE SEQUENCE [LARGE SCALE GENOMIC DNA]</scope>
    <source>
        <strain evidence="2 3">CBS 132785</strain>
    </source>
</reference>
<protein>
    <submittedName>
        <fullName evidence="2">Uncharacterized protein</fullName>
    </submittedName>
</protein>
<dbReference type="EMBL" id="MNBE01000688">
    <property type="protein sequence ID" value="OKO97702.1"/>
    <property type="molecule type" value="Genomic_DNA"/>
</dbReference>
<dbReference type="Proteomes" id="UP000186955">
    <property type="component" value="Unassembled WGS sequence"/>
</dbReference>
<evidence type="ECO:0000256" key="1">
    <source>
        <dbReference type="SAM" id="MobiDB-lite"/>
    </source>
</evidence>
<feature type="region of interest" description="Disordered" evidence="1">
    <location>
        <begin position="103"/>
        <end position="189"/>
    </location>
</feature>
<proteinExistence type="predicted"/>
<sequence>MVIVWTPEWDNKLLVAIWETCGSKFDWETTAEIMGGSCTPEALMQHLRTITRKAAERRREQREILLQAHAARAASVAKGKAKRKWGYNRSALKRIEELGQRYDSDVSAGSKSKTTLVLRPKQTTPSDSADAPAVKDDRNGMVRQKGKKRKNPAGDETAEASALQVEIEARSKSRHRGTFWNNYQRGGEA</sequence>
<gene>
    <name evidence="2" type="ORF">PENSUB_9993</name>
</gene>
<dbReference type="AlphaFoldDB" id="A0A1Q5TBV2"/>
<organism evidence="2 3">
    <name type="scientific">Penicillium subrubescens</name>
    <dbReference type="NCBI Taxonomy" id="1316194"/>
    <lineage>
        <taxon>Eukaryota</taxon>
        <taxon>Fungi</taxon>
        <taxon>Dikarya</taxon>
        <taxon>Ascomycota</taxon>
        <taxon>Pezizomycotina</taxon>
        <taxon>Eurotiomycetes</taxon>
        <taxon>Eurotiomycetidae</taxon>
        <taxon>Eurotiales</taxon>
        <taxon>Aspergillaceae</taxon>
        <taxon>Penicillium</taxon>
    </lineage>
</organism>
<feature type="compositionally biased region" description="Polar residues" evidence="1">
    <location>
        <begin position="107"/>
        <end position="127"/>
    </location>
</feature>
<dbReference type="OrthoDB" id="4365020at2759"/>
<keyword evidence="3" id="KW-1185">Reference proteome</keyword>